<dbReference type="AlphaFoldDB" id="A0A922CJD5"/>
<reference evidence="1" key="1">
    <citation type="journal article" date="2016" name="Insect Biochem. Mol. Biol.">
        <title>Multifaceted biological insights from a draft genome sequence of the tobacco hornworm moth, Manduca sexta.</title>
        <authorList>
            <person name="Kanost M.R."/>
            <person name="Arrese E.L."/>
            <person name="Cao X."/>
            <person name="Chen Y.R."/>
            <person name="Chellapilla S."/>
            <person name="Goldsmith M.R."/>
            <person name="Grosse-Wilde E."/>
            <person name="Heckel D.G."/>
            <person name="Herndon N."/>
            <person name="Jiang H."/>
            <person name="Papanicolaou A."/>
            <person name="Qu J."/>
            <person name="Soulages J.L."/>
            <person name="Vogel H."/>
            <person name="Walters J."/>
            <person name="Waterhouse R.M."/>
            <person name="Ahn S.J."/>
            <person name="Almeida F.C."/>
            <person name="An C."/>
            <person name="Aqrawi P."/>
            <person name="Bretschneider A."/>
            <person name="Bryant W.B."/>
            <person name="Bucks S."/>
            <person name="Chao H."/>
            <person name="Chevignon G."/>
            <person name="Christen J.M."/>
            <person name="Clarke D.F."/>
            <person name="Dittmer N.T."/>
            <person name="Ferguson L.C.F."/>
            <person name="Garavelou S."/>
            <person name="Gordon K.H.J."/>
            <person name="Gunaratna R.T."/>
            <person name="Han Y."/>
            <person name="Hauser F."/>
            <person name="He Y."/>
            <person name="Heidel-Fischer H."/>
            <person name="Hirsh A."/>
            <person name="Hu Y."/>
            <person name="Jiang H."/>
            <person name="Kalra D."/>
            <person name="Klinner C."/>
            <person name="Konig C."/>
            <person name="Kovar C."/>
            <person name="Kroll A.R."/>
            <person name="Kuwar S.S."/>
            <person name="Lee S.L."/>
            <person name="Lehman R."/>
            <person name="Li K."/>
            <person name="Li Z."/>
            <person name="Liang H."/>
            <person name="Lovelace S."/>
            <person name="Lu Z."/>
            <person name="Mansfield J.H."/>
            <person name="McCulloch K.J."/>
            <person name="Mathew T."/>
            <person name="Morton B."/>
            <person name="Muzny D.M."/>
            <person name="Neunemann D."/>
            <person name="Ongeri F."/>
            <person name="Pauchet Y."/>
            <person name="Pu L.L."/>
            <person name="Pyrousis I."/>
            <person name="Rao X.J."/>
            <person name="Redding A."/>
            <person name="Roesel C."/>
            <person name="Sanchez-Gracia A."/>
            <person name="Schaack S."/>
            <person name="Shukla A."/>
            <person name="Tetreau G."/>
            <person name="Wang Y."/>
            <person name="Xiong G.H."/>
            <person name="Traut W."/>
            <person name="Walsh T.K."/>
            <person name="Worley K.C."/>
            <person name="Wu D."/>
            <person name="Wu W."/>
            <person name="Wu Y.Q."/>
            <person name="Zhang X."/>
            <person name="Zou Z."/>
            <person name="Zucker H."/>
            <person name="Briscoe A.D."/>
            <person name="Burmester T."/>
            <person name="Clem R.J."/>
            <person name="Feyereisen R."/>
            <person name="Grimmelikhuijzen C.J.P."/>
            <person name="Hamodrakas S.J."/>
            <person name="Hansson B.S."/>
            <person name="Huguet E."/>
            <person name="Jermiin L.S."/>
            <person name="Lan Q."/>
            <person name="Lehman H.K."/>
            <person name="Lorenzen M."/>
            <person name="Merzendorfer H."/>
            <person name="Michalopoulos I."/>
            <person name="Morton D.B."/>
            <person name="Muthukrishnan S."/>
            <person name="Oakeshott J.G."/>
            <person name="Palmer W."/>
            <person name="Park Y."/>
            <person name="Passarelli A.L."/>
            <person name="Rozas J."/>
            <person name="Schwartz L.M."/>
            <person name="Smith W."/>
            <person name="Southgate A."/>
            <person name="Vilcinskas A."/>
            <person name="Vogt R."/>
            <person name="Wang P."/>
            <person name="Werren J."/>
            <person name="Yu X.Q."/>
            <person name="Zhou J.J."/>
            <person name="Brown S.J."/>
            <person name="Scherer S.E."/>
            <person name="Richards S."/>
            <person name="Blissard G.W."/>
        </authorList>
    </citation>
    <scope>NUCLEOTIDE SEQUENCE</scope>
</reference>
<dbReference type="Proteomes" id="UP000791440">
    <property type="component" value="Unassembled WGS sequence"/>
</dbReference>
<keyword evidence="2" id="KW-1185">Reference proteome</keyword>
<organism evidence="1 2">
    <name type="scientific">Manduca sexta</name>
    <name type="common">Tobacco hawkmoth</name>
    <name type="synonym">Tobacco hornworm</name>
    <dbReference type="NCBI Taxonomy" id="7130"/>
    <lineage>
        <taxon>Eukaryota</taxon>
        <taxon>Metazoa</taxon>
        <taxon>Ecdysozoa</taxon>
        <taxon>Arthropoda</taxon>
        <taxon>Hexapoda</taxon>
        <taxon>Insecta</taxon>
        <taxon>Pterygota</taxon>
        <taxon>Neoptera</taxon>
        <taxon>Endopterygota</taxon>
        <taxon>Lepidoptera</taxon>
        <taxon>Glossata</taxon>
        <taxon>Ditrysia</taxon>
        <taxon>Bombycoidea</taxon>
        <taxon>Sphingidae</taxon>
        <taxon>Sphinginae</taxon>
        <taxon>Sphingini</taxon>
        <taxon>Manduca</taxon>
    </lineage>
</organism>
<dbReference type="EMBL" id="JH668356">
    <property type="protein sequence ID" value="KAG6448312.1"/>
    <property type="molecule type" value="Genomic_DNA"/>
</dbReference>
<reference evidence="1" key="2">
    <citation type="submission" date="2020-12" db="EMBL/GenBank/DDBJ databases">
        <authorList>
            <person name="Kanost M."/>
        </authorList>
    </citation>
    <scope>NUCLEOTIDE SEQUENCE</scope>
</reference>
<gene>
    <name evidence="1" type="ORF">O3G_MSEX005427</name>
</gene>
<protein>
    <submittedName>
        <fullName evidence="1">Uncharacterized protein</fullName>
    </submittedName>
</protein>
<comment type="caution">
    <text evidence="1">The sequence shown here is derived from an EMBL/GenBank/DDBJ whole genome shotgun (WGS) entry which is preliminary data.</text>
</comment>
<proteinExistence type="predicted"/>
<dbReference type="EMBL" id="JH668356">
    <property type="protein sequence ID" value="KAG6448313.1"/>
    <property type="molecule type" value="Genomic_DNA"/>
</dbReference>
<evidence type="ECO:0000313" key="1">
    <source>
        <dbReference type="EMBL" id="KAG6448312.1"/>
    </source>
</evidence>
<sequence length="342" mass="38575">MEADSTTQDSNSKELTNEPHLPFIVRTGNFKLYKDLTDQTSEKPLEIQIIERLQSYSLLPGKVICPSNKSSCSVIWKTARVIDRAQWVCEGCGKRQPIRIGSFFFKLQCSILQTLQLILAWCEDADINIAAQHFSVKHKIASQIFDRLDDLAITEQSKCLLGGENSVVLAEMYPDCLNRFSPDTTDQPHVHRIMMMADTKHIPTHYCLHVLKEDSRKSKTINIEALKLEVEQIISGCVKQNSMVVTGNNLPSIEGTSSIHKLVQHCDADMQHFLTTRIWRQAVTVCSASRDLCGSAPAAASSCASLVQRYLNTGLYRLRYGDGFYHHILNLIAEQFTEKQND</sequence>
<evidence type="ECO:0000313" key="2">
    <source>
        <dbReference type="Proteomes" id="UP000791440"/>
    </source>
</evidence>
<name>A0A922CJD5_MANSE</name>
<accession>A0A922CJD5</accession>
<dbReference type="EMBL" id="JH668356">
    <property type="protein sequence ID" value="KAG6448311.1"/>
    <property type="molecule type" value="Genomic_DNA"/>
</dbReference>